<reference evidence="2 3" key="1">
    <citation type="submission" date="2021-07" db="EMBL/GenBank/DDBJ databases">
        <authorList>
            <person name="Palmer J.M."/>
        </authorList>
    </citation>
    <scope>NUCLEOTIDE SEQUENCE [LARGE SCALE GENOMIC DNA]</scope>
    <source>
        <strain evidence="2 3">AT_MEX2019</strain>
        <tissue evidence="2">Muscle</tissue>
    </source>
</reference>
<dbReference type="Proteomes" id="UP001345963">
    <property type="component" value="Unassembled WGS sequence"/>
</dbReference>
<sequence length="123" mass="13833">LKEKCSNKVKDFSQGASLNGKGSMVITGWKLIRRQFLALFIKRFHHARRSRKGLIAQLSLLVDVFLQGGFSVPGLLDEFTEAETSYISFCEDSSIPTHTRSWPAPPTRPPPLSISEKKANRLF</sequence>
<feature type="non-terminal residue" evidence="2">
    <location>
        <position position="1"/>
    </location>
</feature>
<organism evidence="2 3">
    <name type="scientific">Ataeniobius toweri</name>
    <dbReference type="NCBI Taxonomy" id="208326"/>
    <lineage>
        <taxon>Eukaryota</taxon>
        <taxon>Metazoa</taxon>
        <taxon>Chordata</taxon>
        <taxon>Craniata</taxon>
        <taxon>Vertebrata</taxon>
        <taxon>Euteleostomi</taxon>
        <taxon>Actinopterygii</taxon>
        <taxon>Neopterygii</taxon>
        <taxon>Teleostei</taxon>
        <taxon>Neoteleostei</taxon>
        <taxon>Acanthomorphata</taxon>
        <taxon>Ovalentaria</taxon>
        <taxon>Atherinomorphae</taxon>
        <taxon>Cyprinodontiformes</taxon>
        <taxon>Goodeidae</taxon>
        <taxon>Ataeniobius</taxon>
    </lineage>
</organism>
<feature type="region of interest" description="Disordered" evidence="1">
    <location>
        <begin position="93"/>
        <end position="123"/>
    </location>
</feature>
<proteinExistence type="predicted"/>
<name>A0ABU7C318_9TELE</name>
<comment type="caution">
    <text evidence="2">The sequence shown here is derived from an EMBL/GenBank/DDBJ whole genome shotgun (WGS) entry which is preliminary data.</text>
</comment>
<accession>A0ABU7C318</accession>
<feature type="compositionally biased region" description="Pro residues" evidence="1">
    <location>
        <begin position="103"/>
        <end position="112"/>
    </location>
</feature>
<dbReference type="EMBL" id="JAHUTI010072538">
    <property type="protein sequence ID" value="MED6255984.1"/>
    <property type="molecule type" value="Genomic_DNA"/>
</dbReference>
<evidence type="ECO:0000313" key="2">
    <source>
        <dbReference type="EMBL" id="MED6255984.1"/>
    </source>
</evidence>
<evidence type="ECO:0000256" key="1">
    <source>
        <dbReference type="SAM" id="MobiDB-lite"/>
    </source>
</evidence>
<evidence type="ECO:0000313" key="3">
    <source>
        <dbReference type="Proteomes" id="UP001345963"/>
    </source>
</evidence>
<keyword evidence="3" id="KW-1185">Reference proteome</keyword>
<gene>
    <name evidence="2" type="ORF">ATANTOWER_017879</name>
</gene>
<protein>
    <submittedName>
        <fullName evidence="2">Uncharacterized protein</fullName>
    </submittedName>
</protein>